<keyword evidence="1" id="KW-1133">Transmembrane helix</keyword>
<evidence type="ECO:0000313" key="2">
    <source>
        <dbReference type="EMBL" id="URD76793.1"/>
    </source>
</evidence>
<evidence type="ECO:0000313" key="3">
    <source>
        <dbReference type="Proteomes" id="UP001055439"/>
    </source>
</evidence>
<dbReference type="Proteomes" id="UP001055439">
    <property type="component" value="Chromosome 1"/>
</dbReference>
<evidence type="ECO:0000256" key="1">
    <source>
        <dbReference type="SAM" id="Phobius"/>
    </source>
</evidence>
<accession>A0A9E7EH03</accession>
<keyword evidence="1" id="KW-0472">Membrane</keyword>
<name>A0A9E7EH03_9LILI</name>
<gene>
    <name evidence="2" type="ORF">MUK42_36488</name>
</gene>
<dbReference type="EMBL" id="CP097502">
    <property type="protein sequence ID" value="URD76793.1"/>
    <property type="molecule type" value="Genomic_DNA"/>
</dbReference>
<reference evidence="2" key="1">
    <citation type="submission" date="2022-05" db="EMBL/GenBank/DDBJ databases">
        <title>The Musa troglodytarum L. genome provides insights into the mechanism of non-climacteric behaviour and enrichment of carotenoids.</title>
        <authorList>
            <person name="Wang J."/>
        </authorList>
    </citation>
    <scope>NUCLEOTIDE SEQUENCE</scope>
    <source>
        <tissue evidence="2">Leaf</tissue>
    </source>
</reference>
<feature type="transmembrane region" description="Helical" evidence="1">
    <location>
        <begin position="27"/>
        <end position="57"/>
    </location>
</feature>
<organism evidence="2 3">
    <name type="scientific">Musa troglodytarum</name>
    <name type="common">fe'i banana</name>
    <dbReference type="NCBI Taxonomy" id="320322"/>
    <lineage>
        <taxon>Eukaryota</taxon>
        <taxon>Viridiplantae</taxon>
        <taxon>Streptophyta</taxon>
        <taxon>Embryophyta</taxon>
        <taxon>Tracheophyta</taxon>
        <taxon>Spermatophyta</taxon>
        <taxon>Magnoliopsida</taxon>
        <taxon>Liliopsida</taxon>
        <taxon>Zingiberales</taxon>
        <taxon>Musaceae</taxon>
        <taxon>Musa</taxon>
    </lineage>
</organism>
<sequence>MQCSHEASVYGQLLHNLCFQHSVLLPFFSFAVFLLHGSLVGSFTAVFVVSAYVLWWLNRTLQHYAQSLISWLSRSFFPLSLGII</sequence>
<dbReference type="AlphaFoldDB" id="A0A9E7EH03"/>
<proteinExistence type="predicted"/>
<keyword evidence="3" id="KW-1185">Reference proteome</keyword>
<protein>
    <submittedName>
        <fullName evidence="2">Uncharacterized protein</fullName>
    </submittedName>
</protein>
<keyword evidence="1" id="KW-0812">Transmembrane</keyword>